<keyword evidence="2" id="KW-0732">Signal</keyword>
<dbReference type="OrthoDB" id="2296000at2"/>
<feature type="signal peptide" evidence="2">
    <location>
        <begin position="1"/>
        <end position="26"/>
    </location>
</feature>
<dbReference type="STRING" id="1423750.FC89_GL001127"/>
<dbReference type="PATRIC" id="fig|1423750.3.peg.1153"/>
<dbReference type="RefSeq" id="WP_057871865.1">
    <property type="nucleotide sequence ID" value="NZ_AZGB01000016.1"/>
</dbReference>
<dbReference type="Proteomes" id="UP000051451">
    <property type="component" value="Unassembled WGS sequence"/>
</dbReference>
<evidence type="ECO:0000313" key="3">
    <source>
        <dbReference type="EMBL" id="KRM06255.1"/>
    </source>
</evidence>
<keyword evidence="4" id="KW-1185">Reference proteome</keyword>
<comment type="caution">
    <text evidence="3">The sequence shown here is derived from an EMBL/GenBank/DDBJ whole genome shotgun (WGS) entry which is preliminary data.</text>
</comment>
<feature type="chain" id="PRO_5006412321" description="WxL domain-containing protein" evidence="2">
    <location>
        <begin position="27"/>
        <end position="200"/>
    </location>
</feature>
<evidence type="ECO:0000313" key="4">
    <source>
        <dbReference type="Proteomes" id="UP000051451"/>
    </source>
</evidence>
<proteinExistence type="predicted"/>
<evidence type="ECO:0008006" key="5">
    <source>
        <dbReference type="Google" id="ProtNLM"/>
    </source>
</evidence>
<organism evidence="3 4">
    <name type="scientific">Liquorilactobacillus ghanensis DSM 18630</name>
    <dbReference type="NCBI Taxonomy" id="1423750"/>
    <lineage>
        <taxon>Bacteria</taxon>
        <taxon>Bacillati</taxon>
        <taxon>Bacillota</taxon>
        <taxon>Bacilli</taxon>
        <taxon>Lactobacillales</taxon>
        <taxon>Lactobacillaceae</taxon>
        <taxon>Liquorilactobacillus</taxon>
    </lineage>
</organism>
<dbReference type="GeneID" id="98319145"/>
<sequence length="200" mass="19992">MNKKTLISILAVTGLMIGFTSFTADAATTGTQSGTSNTGVDVAAGTLSITSAPDITFNSKVDDIANGTNLTVSNSASSTTLETTDDQGYGTDTSWSLSAVPTKLTYTGGDGKTNTLDVASMTFDGTDKVTPDGTTSVVVGSGTNEGTTTTSLSKTAITLGTDKQVFGATYNGTITWTLTGNTGTIGGSSTSSSTTTPAAQ</sequence>
<evidence type="ECO:0000256" key="2">
    <source>
        <dbReference type="SAM" id="SignalP"/>
    </source>
</evidence>
<accession>A0A0R1VLL9</accession>
<name>A0A0R1VLL9_9LACO</name>
<reference evidence="3 4" key="1">
    <citation type="journal article" date="2015" name="Genome Announc.">
        <title>Expanding the biotechnology potential of lactobacilli through comparative genomics of 213 strains and associated genera.</title>
        <authorList>
            <person name="Sun Z."/>
            <person name="Harris H.M."/>
            <person name="McCann A."/>
            <person name="Guo C."/>
            <person name="Argimon S."/>
            <person name="Zhang W."/>
            <person name="Yang X."/>
            <person name="Jeffery I.B."/>
            <person name="Cooney J.C."/>
            <person name="Kagawa T.F."/>
            <person name="Liu W."/>
            <person name="Song Y."/>
            <person name="Salvetti E."/>
            <person name="Wrobel A."/>
            <person name="Rasinkangas P."/>
            <person name="Parkhill J."/>
            <person name="Rea M.C."/>
            <person name="O'Sullivan O."/>
            <person name="Ritari J."/>
            <person name="Douillard F.P."/>
            <person name="Paul Ross R."/>
            <person name="Yang R."/>
            <person name="Briner A.E."/>
            <person name="Felis G.E."/>
            <person name="de Vos W.M."/>
            <person name="Barrangou R."/>
            <person name="Klaenhammer T.R."/>
            <person name="Caufield P.W."/>
            <person name="Cui Y."/>
            <person name="Zhang H."/>
            <person name="O'Toole P.W."/>
        </authorList>
    </citation>
    <scope>NUCLEOTIDE SEQUENCE [LARGE SCALE GENOMIC DNA]</scope>
    <source>
        <strain evidence="3 4">DSM 18630</strain>
    </source>
</reference>
<protein>
    <recommendedName>
        <fullName evidence="5">WxL domain-containing protein</fullName>
    </recommendedName>
</protein>
<dbReference type="EMBL" id="AZGB01000016">
    <property type="protein sequence ID" value="KRM06255.1"/>
    <property type="molecule type" value="Genomic_DNA"/>
</dbReference>
<gene>
    <name evidence="3" type="ORF">FC89_GL001127</name>
</gene>
<dbReference type="AlphaFoldDB" id="A0A0R1VLL9"/>
<evidence type="ECO:0000256" key="1">
    <source>
        <dbReference type="SAM" id="MobiDB-lite"/>
    </source>
</evidence>
<feature type="region of interest" description="Disordered" evidence="1">
    <location>
        <begin position="181"/>
        <end position="200"/>
    </location>
</feature>